<sequence length="77" mass="8708">MTKTLPSPVFSVPKQSEPMVQIQELFEGDIGSLTPIRRAKNTCSFSWFREISLIHTTTHQMPKEAGLECRKGEVLFA</sequence>
<comment type="caution">
    <text evidence="1">The sequence shown here is derived from an EMBL/GenBank/DDBJ whole genome shotgun (WGS) entry which is preliminary data.</text>
</comment>
<proteinExistence type="predicted"/>
<dbReference type="Proteomes" id="UP001367508">
    <property type="component" value="Unassembled WGS sequence"/>
</dbReference>
<protein>
    <submittedName>
        <fullName evidence="1">Uncharacterized protein</fullName>
    </submittedName>
</protein>
<name>A0AAN9KA92_CANGL</name>
<accession>A0AAN9KA92</accession>
<organism evidence="1 2">
    <name type="scientific">Canavalia gladiata</name>
    <name type="common">Sword bean</name>
    <name type="synonym">Dolichos gladiatus</name>
    <dbReference type="NCBI Taxonomy" id="3824"/>
    <lineage>
        <taxon>Eukaryota</taxon>
        <taxon>Viridiplantae</taxon>
        <taxon>Streptophyta</taxon>
        <taxon>Embryophyta</taxon>
        <taxon>Tracheophyta</taxon>
        <taxon>Spermatophyta</taxon>
        <taxon>Magnoliopsida</taxon>
        <taxon>eudicotyledons</taxon>
        <taxon>Gunneridae</taxon>
        <taxon>Pentapetalae</taxon>
        <taxon>rosids</taxon>
        <taxon>fabids</taxon>
        <taxon>Fabales</taxon>
        <taxon>Fabaceae</taxon>
        <taxon>Papilionoideae</taxon>
        <taxon>50 kb inversion clade</taxon>
        <taxon>NPAAA clade</taxon>
        <taxon>indigoferoid/millettioid clade</taxon>
        <taxon>Phaseoleae</taxon>
        <taxon>Canavalia</taxon>
    </lineage>
</organism>
<dbReference type="EMBL" id="JAYMYQ010000009">
    <property type="protein sequence ID" value="KAK7313800.1"/>
    <property type="molecule type" value="Genomic_DNA"/>
</dbReference>
<dbReference type="AlphaFoldDB" id="A0AAN9KA92"/>
<gene>
    <name evidence="1" type="ORF">VNO77_39002</name>
</gene>
<reference evidence="1 2" key="1">
    <citation type="submission" date="2024-01" db="EMBL/GenBank/DDBJ databases">
        <title>The genomes of 5 underutilized Papilionoideae crops provide insights into root nodulation and disease resistanc.</title>
        <authorList>
            <person name="Jiang F."/>
        </authorList>
    </citation>
    <scope>NUCLEOTIDE SEQUENCE [LARGE SCALE GENOMIC DNA]</scope>
    <source>
        <strain evidence="1">LVBAO_FW01</strain>
        <tissue evidence="1">Leaves</tissue>
    </source>
</reference>
<evidence type="ECO:0000313" key="1">
    <source>
        <dbReference type="EMBL" id="KAK7313800.1"/>
    </source>
</evidence>
<keyword evidence="2" id="KW-1185">Reference proteome</keyword>
<evidence type="ECO:0000313" key="2">
    <source>
        <dbReference type="Proteomes" id="UP001367508"/>
    </source>
</evidence>